<dbReference type="InterPro" id="IPR050833">
    <property type="entry name" value="Poly_Biosynth_Transport"/>
</dbReference>
<keyword evidence="6 7" id="KW-0472">Membrane</keyword>
<keyword evidence="9" id="KW-1185">Reference proteome</keyword>
<evidence type="ECO:0000256" key="2">
    <source>
        <dbReference type="ARBA" id="ARBA00007430"/>
    </source>
</evidence>
<feature type="transmembrane region" description="Helical" evidence="7">
    <location>
        <begin position="124"/>
        <end position="142"/>
    </location>
</feature>
<feature type="transmembrane region" description="Helical" evidence="7">
    <location>
        <begin position="56"/>
        <end position="80"/>
    </location>
</feature>
<dbReference type="GO" id="GO:0005886">
    <property type="term" value="C:plasma membrane"/>
    <property type="evidence" value="ECO:0007669"/>
    <property type="project" value="UniProtKB-SubCell"/>
</dbReference>
<dbReference type="PANTHER" id="PTHR30250:SF10">
    <property type="entry name" value="LIPOPOLYSACCHARIDE BIOSYNTHESIS PROTEIN WZXC"/>
    <property type="match status" value="1"/>
</dbReference>
<proteinExistence type="inferred from homology"/>
<feature type="transmembrane region" description="Helical" evidence="7">
    <location>
        <begin position="403"/>
        <end position="429"/>
    </location>
</feature>
<evidence type="ECO:0000256" key="4">
    <source>
        <dbReference type="ARBA" id="ARBA00022692"/>
    </source>
</evidence>
<evidence type="ECO:0000313" key="9">
    <source>
        <dbReference type="Proteomes" id="UP000315017"/>
    </source>
</evidence>
<evidence type="ECO:0000256" key="3">
    <source>
        <dbReference type="ARBA" id="ARBA00022475"/>
    </source>
</evidence>
<feature type="transmembrane region" description="Helical" evidence="7">
    <location>
        <begin position="92"/>
        <end position="118"/>
    </location>
</feature>
<dbReference type="RefSeq" id="WP_145097225.1">
    <property type="nucleotide sequence ID" value="NZ_CP036274.1"/>
</dbReference>
<feature type="transmembrane region" description="Helical" evidence="7">
    <location>
        <begin position="270"/>
        <end position="287"/>
    </location>
</feature>
<keyword evidence="5 7" id="KW-1133">Transmembrane helix</keyword>
<accession>A0A517YL19</accession>
<feature type="transmembrane region" description="Helical" evidence="7">
    <location>
        <begin position="370"/>
        <end position="391"/>
    </location>
</feature>
<dbReference type="EMBL" id="CP036274">
    <property type="protein sequence ID" value="QDU30925.1"/>
    <property type="molecule type" value="Genomic_DNA"/>
</dbReference>
<dbReference type="Pfam" id="PF13440">
    <property type="entry name" value="Polysacc_synt_3"/>
    <property type="match status" value="1"/>
</dbReference>
<comment type="similarity">
    <text evidence="2">Belongs to the polysaccharide synthase family.</text>
</comment>
<keyword evidence="3" id="KW-1003">Cell membrane</keyword>
<dbReference type="AlphaFoldDB" id="A0A517YL19"/>
<evidence type="ECO:0000256" key="5">
    <source>
        <dbReference type="ARBA" id="ARBA00022989"/>
    </source>
</evidence>
<evidence type="ECO:0000313" key="8">
    <source>
        <dbReference type="EMBL" id="QDU30925.1"/>
    </source>
</evidence>
<sequence>MSVDPTSPTAAEEATLAHAARRGAPIVLAGHLISQLMGLGTLGLLCRLLTPADYGLLSAVLPAVMLPRMAAILGPGIAVLQQPKLSQQQLSSLFWLQAAAGAVAAIATTVICWLLAIWSQQPPLFALGVALAGGTLLAALGNQHQALLERNLRFGTGSALRLVAQAVSCVAAIAYAWHWPDVWALVVLHVAELAVLWLGSWLLAGWWPDAPQRASWRESHVRFSAAYSVSSLLQFLSQNSEKLLLPIFAGAAGNHALGLYSQAFGLMIKPVYLLTTPLAGVMISSLAKSQPGSENFTQLMLRFFRISALGLFPSAVGLTLVSSDVIAIVGGDQWQSSALLLRWLAPSLAAIGLMNLGIYVLSSRGQGRPLVIAASILLILTLQTTGIGYFFGQHFLTGNADPAFRGTFGIAVGFTLLNTCIWCGAFLWFTFRSVGVRPLRVALALLPSLRAALLMGLVVAGLRYYLRDLGVTSAASSLALSMATGMIFYSLAALPEILSLLRDDAKSKPQ</sequence>
<name>A0A517YL19_9BACT</name>
<evidence type="ECO:0000256" key="7">
    <source>
        <dbReference type="SAM" id="Phobius"/>
    </source>
</evidence>
<feature type="transmembrane region" description="Helical" evidence="7">
    <location>
        <begin position="343"/>
        <end position="361"/>
    </location>
</feature>
<evidence type="ECO:0000256" key="1">
    <source>
        <dbReference type="ARBA" id="ARBA00004651"/>
    </source>
</evidence>
<keyword evidence="4 7" id="KW-0812">Transmembrane</keyword>
<dbReference type="OrthoDB" id="239300at2"/>
<dbReference type="Proteomes" id="UP000315017">
    <property type="component" value="Chromosome"/>
</dbReference>
<feature type="transmembrane region" description="Helical" evidence="7">
    <location>
        <begin position="183"/>
        <end position="207"/>
    </location>
</feature>
<feature type="transmembrane region" description="Helical" evidence="7">
    <location>
        <begin position="441"/>
        <end position="466"/>
    </location>
</feature>
<evidence type="ECO:0000256" key="6">
    <source>
        <dbReference type="ARBA" id="ARBA00023136"/>
    </source>
</evidence>
<organism evidence="8 9">
    <name type="scientific">Anatilimnocola aggregata</name>
    <dbReference type="NCBI Taxonomy" id="2528021"/>
    <lineage>
        <taxon>Bacteria</taxon>
        <taxon>Pseudomonadati</taxon>
        <taxon>Planctomycetota</taxon>
        <taxon>Planctomycetia</taxon>
        <taxon>Pirellulales</taxon>
        <taxon>Pirellulaceae</taxon>
        <taxon>Anatilimnocola</taxon>
    </lineage>
</organism>
<dbReference type="PANTHER" id="PTHR30250">
    <property type="entry name" value="PST FAMILY PREDICTED COLANIC ACID TRANSPORTER"/>
    <property type="match status" value="1"/>
</dbReference>
<reference evidence="8 9" key="1">
    <citation type="submission" date="2019-02" db="EMBL/GenBank/DDBJ databases">
        <title>Deep-cultivation of Planctomycetes and their phenomic and genomic characterization uncovers novel biology.</title>
        <authorList>
            <person name="Wiegand S."/>
            <person name="Jogler M."/>
            <person name="Boedeker C."/>
            <person name="Pinto D."/>
            <person name="Vollmers J."/>
            <person name="Rivas-Marin E."/>
            <person name="Kohn T."/>
            <person name="Peeters S.H."/>
            <person name="Heuer A."/>
            <person name="Rast P."/>
            <person name="Oberbeckmann S."/>
            <person name="Bunk B."/>
            <person name="Jeske O."/>
            <person name="Meyerdierks A."/>
            <person name="Storesund J.E."/>
            <person name="Kallscheuer N."/>
            <person name="Luecker S."/>
            <person name="Lage O.M."/>
            <person name="Pohl T."/>
            <person name="Merkel B.J."/>
            <person name="Hornburger P."/>
            <person name="Mueller R.-W."/>
            <person name="Bruemmer F."/>
            <person name="Labrenz M."/>
            <person name="Spormann A.M."/>
            <person name="Op den Camp H."/>
            <person name="Overmann J."/>
            <person name="Amann R."/>
            <person name="Jetten M.S.M."/>
            <person name="Mascher T."/>
            <person name="Medema M.H."/>
            <person name="Devos D.P."/>
            <person name="Kaster A.-K."/>
            <person name="Ovreas L."/>
            <person name="Rohde M."/>
            <person name="Galperin M.Y."/>
            <person name="Jogler C."/>
        </authorList>
    </citation>
    <scope>NUCLEOTIDE SEQUENCE [LARGE SCALE GENOMIC DNA]</scope>
    <source>
        <strain evidence="8 9">ETA_A8</strain>
    </source>
</reference>
<feature type="transmembrane region" description="Helical" evidence="7">
    <location>
        <begin position="154"/>
        <end position="177"/>
    </location>
</feature>
<comment type="subcellular location">
    <subcellularLocation>
        <location evidence="1">Cell membrane</location>
        <topology evidence="1">Multi-pass membrane protein</topology>
    </subcellularLocation>
</comment>
<gene>
    <name evidence="8" type="primary">wzxC</name>
    <name evidence="8" type="ORF">ETAA8_60780</name>
</gene>
<feature type="transmembrane region" description="Helical" evidence="7">
    <location>
        <begin position="478"/>
        <end position="501"/>
    </location>
</feature>
<feature type="transmembrane region" description="Helical" evidence="7">
    <location>
        <begin position="26"/>
        <end position="50"/>
    </location>
</feature>
<feature type="transmembrane region" description="Helical" evidence="7">
    <location>
        <begin position="308"/>
        <end position="331"/>
    </location>
</feature>
<protein>
    <submittedName>
        <fullName evidence="8">Lipopolysaccharide biosynthesis protein WzxC</fullName>
    </submittedName>
</protein>
<dbReference type="KEGG" id="aagg:ETAA8_60780"/>